<evidence type="ECO:0000313" key="2">
    <source>
        <dbReference type="Proteomes" id="UP001060215"/>
    </source>
</evidence>
<proteinExistence type="predicted"/>
<dbReference type="EMBL" id="CM045758">
    <property type="protein sequence ID" value="KAI8031041.1"/>
    <property type="molecule type" value="Genomic_DNA"/>
</dbReference>
<protein>
    <submittedName>
        <fullName evidence="1">7-deoxyloganetin glucosyltransferase</fullName>
    </submittedName>
</protein>
<name>A0ACC0J475_9ERIC</name>
<reference evidence="1 2" key="1">
    <citation type="journal article" date="2022" name="Plant J.">
        <title>Chromosome-level genome of Camellia lanceoleosa provides a valuable resource for understanding genome evolution and self-incompatibility.</title>
        <authorList>
            <person name="Gong W."/>
            <person name="Xiao S."/>
            <person name="Wang L."/>
            <person name="Liao Z."/>
            <person name="Chang Y."/>
            <person name="Mo W."/>
            <person name="Hu G."/>
            <person name="Li W."/>
            <person name="Zhao G."/>
            <person name="Zhu H."/>
            <person name="Hu X."/>
            <person name="Ji K."/>
            <person name="Xiang X."/>
            <person name="Song Q."/>
            <person name="Yuan D."/>
            <person name="Jin S."/>
            <person name="Zhang L."/>
        </authorList>
    </citation>
    <scope>NUCLEOTIDE SEQUENCE [LARGE SCALE GENOMIC DNA]</scope>
    <source>
        <strain evidence="1">SQ_2022a</strain>
    </source>
</reference>
<gene>
    <name evidence="1" type="ORF">LOK49_LG01G02330</name>
</gene>
<evidence type="ECO:0000313" key="1">
    <source>
        <dbReference type="EMBL" id="KAI8031041.1"/>
    </source>
</evidence>
<keyword evidence="2" id="KW-1185">Reference proteome</keyword>
<dbReference type="Proteomes" id="UP001060215">
    <property type="component" value="Chromosome 1"/>
</dbReference>
<accession>A0ACC0J475</accession>
<sequence>MCAMAVSDNKPHAVCIPFPAQSHIKGILKLAKLLHHKGFYITFVNTEFNQKRLIKARGHDSLYGLPNFQFKTIPDGLPPSNPDATQDGPSLCGSVRKNFLTPFRNLLASLNDSSISNNPLVTCIVSDDAGCLTNGYLDTEIDWIPGMKDIRLKDLPTFFQTTDPNEQIFNLLMEATQRACEASALCVHTFDALEENLLDVLSSMFPHLYTIGPIQLLLNQKLRKEDPLESLGYSLWKEEPECLHWLDSKEPSSVVYVNLAINGHITPDLVIGDSAILPPEFNAETKQRGLIEGWCQQEEVLNHPSVGGFLTHSGWNSTIESLSSGVPMMCWPFFADQQTNCRYACNEWEVGMEIENNVKRDEVEKLVRELMEGEKGKKMKNKAMEWKKLAEKATSPGGSSSLNLDKLVNVLLSRN</sequence>
<organism evidence="1 2">
    <name type="scientific">Camellia lanceoleosa</name>
    <dbReference type="NCBI Taxonomy" id="1840588"/>
    <lineage>
        <taxon>Eukaryota</taxon>
        <taxon>Viridiplantae</taxon>
        <taxon>Streptophyta</taxon>
        <taxon>Embryophyta</taxon>
        <taxon>Tracheophyta</taxon>
        <taxon>Spermatophyta</taxon>
        <taxon>Magnoliopsida</taxon>
        <taxon>eudicotyledons</taxon>
        <taxon>Gunneridae</taxon>
        <taxon>Pentapetalae</taxon>
        <taxon>asterids</taxon>
        <taxon>Ericales</taxon>
        <taxon>Theaceae</taxon>
        <taxon>Camellia</taxon>
    </lineage>
</organism>
<comment type="caution">
    <text evidence="1">The sequence shown here is derived from an EMBL/GenBank/DDBJ whole genome shotgun (WGS) entry which is preliminary data.</text>
</comment>